<name>A0A3P7DJS4_WUCBA</name>
<evidence type="ECO:0000259" key="1">
    <source>
        <dbReference type="Pfam" id="PF23003"/>
    </source>
</evidence>
<proteinExistence type="predicted"/>
<dbReference type="InterPro" id="IPR055119">
    <property type="entry name" value="Mig18_Fn1"/>
</dbReference>
<feature type="domain" description="Abnormal cell migration protein 18-like fibronectin type I" evidence="1">
    <location>
        <begin position="156"/>
        <end position="184"/>
    </location>
</feature>
<sequence>MASPFLPCSHKSRFKCTPSNGMDGKSRVKVAYILPLSIFKFTVSVAVTLKEDGASFILVPHGFSPDYAERIIIPAVSSGPQPPFPCLVAGMGTYEHGQTFTKEHFHYKCNNGTAEVIACVADDKSVIHIGRMFIRSGVRHKCDVKGDTVTYEQESTCYDNGIHYDVGEHFRNGSFVLVCQKDGITIEGLYHQRIFV</sequence>
<gene>
    <name evidence="2" type="ORF">WBA_LOCUS2979</name>
</gene>
<dbReference type="AlphaFoldDB" id="A0A3P7DJS4"/>
<evidence type="ECO:0000313" key="2">
    <source>
        <dbReference type="EMBL" id="VDM09593.1"/>
    </source>
</evidence>
<organism evidence="2 3">
    <name type="scientific">Wuchereria bancrofti</name>
    <dbReference type="NCBI Taxonomy" id="6293"/>
    <lineage>
        <taxon>Eukaryota</taxon>
        <taxon>Metazoa</taxon>
        <taxon>Ecdysozoa</taxon>
        <taxon>Nematoda</taxon>
        <taxon>Chromadorea</taxon>
        <taxon>Rhabditida</taxon>
        <taxon>Spirurina</taxon>
        <taxon>Spiruromorpha</taxon>
        <taxon>Filarioidea</taxon>
        <taxon>Onchocercidae</taxon>
        <taxon>Wuchereria</taxon>
    </lineage>
</organism>
<dbReference type="InParanoid" id="A0A3P7DJS4"/>
<protein>
    <recommendedName>
        <fullName evidence="1">Abnormal cell migration protein 18-like fibronectin type I domain-containing protein</fullName>
    </recommendedName>
</protein>
<dbReference type="Pfam" id="PF23003">
    <property type="entry name" value="Fn1_2"/>
    <property type="match status" value="2"/>
</dbReference>
<dbReference type="OrthoDB" id="5803975at2759"/>
<reference evidence="2 3" key="1">
    <citation type="submission" date="2018-11" db="EMBL/GenBank/DDBJ databases">
        <authorList>
            <consortium name="Pathogen Informatics"/>
        </authorList>
    </citation>
    <scope>NUCLEOTIDE SEQUENCE [LARGE SCALE GENOMIC DNA]</scope>
</reference>
<feature type="domain" description="Abnormal cell migration protein 18-like fibronectin type I" evidence="1">
    <location>
        <begin position="86"/>
        <end position="149"/>
    </location>
</feature>
<keyword evidence="3" id="KW-1185">Reference proteome</keyword>
<accession>A0A3P7DJS4</accession>
<evidence type="ECO:0000313" key="3">
    <source>
        <dbReference type="Proteomes" id="UP000270924"/>
    </source>
</evidence>
<dbReference type="Proteomes" id="UP000270924">
    <property type="component" value="Unassembled WGS sequence"/>
</dbReference>
<dbReference type="EMBL" id="UYWW01000926">
    <property type="protein sequence ID" value="VDM09593.1"/>
    <property type="molecule type" value="Genomic_DNA"/>
</dbReference>